<reference evidence="2" key="1">
    <citation type="submission" date="2015-07" db="EMBL/GenBank/DDBJ databases">
        <title>Elucidating the P. pachyrhizi secretome and potential effectors.</title>
        <authorList>
            <person name="de Carvalho M.C.C.G."/>
            <person name="Nascimento L.C."/>
            <person name="Darben L.M."/>
            <person name="Polizel-Podanosqui A.M."/>
            <person name="Lopes-Caitar V.S."/>
            <person name="Rocha C.S."/>
            <person name="Qi M."/>
            <person name="Carazolle M."/>
            <person name="Kuwahara M.K."/>
            <person name="Pereira G.A.G."/>
            <person name="Abdelnoor R.V."/>
            <person name="Whitham S.A."/>
            <person name="Marcelino-Guimaraes F.C."/>
        </authorList>
    </citation>
    <scope>NUCLEOTIDE SEQUENCE</scope>
</reference>
<name>A0A0S1MJY2_PHAPC</name>
<dbReference type="EMBL" id="KT247136">
    <property type="protein sequence ID" value="ALL41225.1"/>
    <property type="molecule type" value="mRNA"/>
</dbReference>
<evidence type="ECO:0000313" key="2">
    <source>
        <dbReference type="EMBL" id="ALL41225.1"/>
    </source>
</evidence>
<sequence>MLLLLLFRSSVSVSSDVFTVVKPGTFERLIGCVFETTATCNNNDLTVVVAVVTTTTIICLDSKVLIFNPSI</sequence>
<feature type="signal peptide" evidence="1">
    <location>
        <begin position="1"/>
        <end position="15"/>
    </location>
</feature>
<protein>
    <recommendedName>
        <fullName evidence="3">Secreted protein</fullName>
    </recommendedName>
</protein>
<evidence type="ECO:0000256" key="1">
    <source>
        <dbReference type="SAM" id="SignalP"/>
    </source>
</evidence>
<proteinExistence type="evidence at transcript level"/>
<evidence type="ECO:0008006" key="3">
    <source>
        <dbReference type="Google" id="ProtNLM"/>
    </source>
</evidence>
<feature type="chain" id="PRO_5012227013" description="Secreted protein" evidence="1">
    <location>
        <begin position="16"/>
        <end position="71"/>
    </location>
</feature>
<organism evidence="2">
    <name type="scientific">Phakopsora pachyrhizi</name>
    <name type="common">Asian soybean rust disease fungus</name>
    <dbReference type="NCBI Taxonomy" id="170000"/>
    <lineage>
        <taxon>Eukaryota</taxon>
        <taxon>Fungi</taxon>
        <taxon>Dikarya</taxon>
        <taxon>Basidiomycota</taxon>
        <taxon>Pucciniomycotina</taxon>
        <taxon>Pucciniomycetes</taxon>
        <taxon>Pucciniales</taxon>
        <taxon>Phakopsoraceae</taxon>
        <taxon>Phakopsora</taxon>
    </lineage>
</organism>
<dbReference type="AlphaFoldDB" id="A0A0S1MJY2"/>
<keyword evidence="1" id="KW-0732">Signal</keyword>
<accession>A0A0S1MJY2</accession>